<name>L7L9G0_9ACTN</name>
<feature type="transmembrane region" description="Helical" evidence="1">
    <location>
        <begin position="101"/>
        <end position="120"/>
    </location>
</feature>
<dbReference type="PANTHER" id="PTHR14969">
    <property type="entry name" value="SPHINGOSINE-1-PHOSPHATE PHOSPHOHYDROLASE"/>
    <property type="match status" value="1"/>
</dbReference>
<evidence type="ECO:0000259" key="2">
    <source>
        <dbReference type="SMART" id="SM00014"/>
    </source>
</evidence>
<evidence type="ECO:0000313" key="3">
    <source>
        <dbReference type="EMBL" id="GAC57539.1"/>
    </source>
</evidence>
<dbReference type="Pfam" id="PF01569">
    <property type="entry name" value="PAP2"/>
    <property type="match status" value="1"/>
</dbReference>
<dbReference type="SUPFAM" id="SSF48317">
    <property type="entry name" value="Acid phosphatase/Vanadium-dependent haloperoxidase"/>
    <property type="match status" value="1"/>
</dbReference>
<organism evidence="3 4">
    <name type="scientific">Gordonia hirsuta DSM 44140 = NBRC 16056</name>
    <dbReference type="NCBI Taxonomy" id="1121927"/>
    <lineage>
        <taxon>Bacteria</taxon>
        <taxon>Bacillati</taxon>
        <taxon>Actinomycetota</taxon>
        <taxon>Actinomycetes</taxon>
        <taxon>Mycobacteriales</taxon>
        <taxon>Gordoniaceae</taxon>
        <taxon>Gordonia</taxon>
    </lineage>
</organism>
<keyword evidence="1" id="KW-1133">Transmembrane helix</keyword>
<evidence type="ECO:0000256" key="1">
    <source>
        <dbReference type="SAM" id="Phobius"/>
    </source>
</evidence>
<feature type="transmembrane region" description="Helical" evidence="1">
    <location>
        <begin position="27"/>
        <end position="52"/>
    </location>
</feature>
<dbReference type="PANTHER" id="PTHR14969:SF13">
    <property type="entry name" value="AT30094P"/>
    <property type="match status" value="1"/>
</dbReference>
<dbReference type="STRING" id="1121927.GOHSU_21_00310"/>
<feature type="transmembrane region" description="Helical" evidence="1">
    <location>
        <begin position="158"/>
        <end position="176"/>
    </location>
</feature>
<dbReference type="SMART" id="SM00014">
    <property type="entry name" value="acidPPc"/>
    <property type="match status" value="1"/>
</dbReference>
<dbReference type="Gene3D" id="1.20.144.10">
    <property type="entry name" value="Phosphatidic acid phosphatase type 2/haloperoxidase"/>
    <property type="match status" value="2"/>
</dbReference>
<comment type="caution">
    <text evidence="3">The sequence shown here is derived from an EMBL/GenBank/DDBJ whole genome shotgun (WGS) entry which is preliminary data.</text>
</comment>
<dbReference type="InterPro" id="IPR036938">
    <property type="entry name" value="PAP2/HPO_sf"/>
</dbReference>
<dbReference type="CDD" id="cd03392">
    <property type="entry name" value="PAP2_like_2"/>
    <property type="match status" value="1"/>
</dbReference>
<dbReference type="InterPro" id="IPR000326">
    <property type="entry name" value="PAP2/HPO"/>
</dbReference>
<dbReference type="eggNOG" id="COG0671">
    <property type="taxonomic scope" value="Bacteria"/>
</dbReference>
<accession>L7L9G0</accession>
<dbReference type="AlphaFoldDB" id="L7L9G0"/>
<dbReference type="EMBL" id="BANT01000021">
    <property type="protein sequence ID" value="GAC57539.1"/>
    <property type="molecule type" value="Genomic_DNA"/>
</dbReference>
<gene>
    <name evidence="3" type="ORF">GOHSU_21_00310</name>
</gene>
<feature type="transmembrane region" description="Helical" evidence="1">
    <location>
        <begin position="132"/>
        <end position="152"/>
    </location>
</feature>
<evidence type="ECO:0000313" key="4">
    <source>
        <dbReference type="Proteomes" id="UP000053405"/>
    </source>
</evidence>
<sequence>MSVSPFVFDPSVTDWVVTIRAEPWNSLWQMITVLGDTLTLTLVVIAVFVAAWLMERIDLAALIVFGGLSGYLMMAVLKRVLGRSRPPVHERLIDVDGLSLPSGHAMMSTVVLGLTAMILFQLYPSVRARPAVLLAAPVLIVLIGLSRVYLGAHWMSDVLLGWLLGLIWVGVCLFVHQQIGRWVRMRTAQASVAAKTRR</sequence>
<keyword evidence="1" id="KW-0812">Transmembrane</keyword>
<reference evidence="3 4" key="1">
    <citation type="submission" date="2012-12" db="EMBL/GenBank/DDBJ databases">
        <title>Whole genome shotgun sequence of Gordonia hirsuta NBRC 16056.</title>
        <authorList>
            <person name="Isaki-Nakamura S."/>
            <person name="Hosoyama A."/>
            <person name="Tsuchikane K."/>
            <person name="Katsumata H."/>
            <person name="Baba S."/>
            <person name="Yamazaki S."/>
            <person name="Fujita N."/>
        </authorList>
    </citation>
    <scope>NUCLEOTIDE SEQUENCE [LARGE SCALE GENOMIC DNA]</scope>
    <source>
        <strain evidence="3 4">NBRC 16056</strain>
    </source>
</reference>
<keyword evidence="4" id="KW-1185">Reference proteome</keyword>
<dbReference type="Proteomes" id="UP000053405">
    <property type="component" value="Unassembled WGS sequence"/>
</dbReference>
<dbReference type="RefSeq" id="WP_005939838.1">
    <property type="nucleotide sequence ID" value="NZ_ATVK01000011.1"/>
</dbReference>
<protein>
    <recommendedName>
        <fullName evidence="2">Phosphatidic acid phosphatase type 2/haloperoxidase domain-containing protein</fullName>
    </recommendedName>
</protein>
<keyword evidence="1" id="KW-0472">Membrane</keyword>
<proteinExistence type="predicted"/>
<feature type="domain" description="Phosphatidic acid phosphatase type 2/haloperoxidase" evidence="2">
    <location>
        <begin position="60"/>
        <end position="173"/>
    </location>
</feature>
<feature type="transmembrane region" description="Helical" evidence="1">
    <location>
        <begin position="59"/>
        <end position="81"/>
    </location>
</feature>